<dbReference type="EMBL" id="JBJKFK010003952">
    <property type="protein sequence ID" value="KAL3309404.1"/>
    <property type="molecule type" value="Genomic_DNA"/>
</dbReference>
<protein>
    <recommendedName>
        <fullName evidence="2">EF-hand domain-containing protein</fullName>
    </recommendedName>
</protein>
<gene>
    <name evidence="3" type="ORF">Ciccas_012050</name>
</gene>
<dbReference type="AlphaFoldDB" id="A0ABD2PPI3"/>
<accession>A0ABD2PPI3</accession>
<reference evidence="3 4" key="1">
    <citation type="submission" date="2024-11" db="EMBL/GenBank/DDBJ databases">
        <title>Adaptive evolution of stress response genes in parasites aligns with host niche diversity.</title>
        <authorList>
            <person name="Hahn C."/>
            <person name="Resl P."/>
        </authorList>
    </citation>
    <scope>NUCLEOTIDE SEQUENCE [LARGE SCALE GENOMIC DNA]</scope>
    <source>
        <strain evidence="3">EGGRZ-B1_66</strain>
        <tissue evidence="3">Body</tissue>
    </source>
</reference>
<evidence type="ECO:0000313" key="4">
    <source>
        <dbReference type="Proteomes" id="UP001626550"/>
    </source>
</evidence>
<dbReference type="PROSITE" id="PS50222">
    <property type="entry name" value="EF_HAND_2"/>
    <property type="match status" value="2"/>
</dbReference>
<feature type="domain" description="EF-hand" evidence="2">
    <location>
        <begin position="9"/>
        <end position="44"/>
    </location>
</feature>
<dbReference type="SUPFAM" id="SSF47473">
    <property type="entry name" value="EF-hand"/>
    <property type="match status" value="1"/>
</dbReference>
<feature type="domain" description="EF-hand" evidence="2">
    <location>
        <begin position="45"/>
        <end position="80"/>
    </location>
</feature>
<proteinExistence type="predicted"/>
<dbReference type="PROSITE" id="PS00018">
    <property type="entry name" value="EF_HAND_1"/>
    <property type="match status" value="2"/>
</dbReference>
<dbReference type="InterPro" id="IPR002048">
    <property type="entry name" value="EF_hand_dom"/>
</dbReference>
<name>A0ABD2PPI3_9PLAT</name>
<keyword evidence="1" id="KW-0106">Calcium</keyword>
<keyword evidence="4" id="KW-1185">Reference proteome</keyword>
<evidence type="ECO:0000256" key="1">
    <source>
        <dbReference type="ARBA" id="ARBA00022837"/>
    </source>
</evidence>
<dbReference type="Proteomes" id="UP001626550">
    <property type="component" value="Unassembled WGS sequence"/>
</dbReference>
<dbReference type="Pfam" id="PF13499">
    <property type="entry name" value="EF-hand_7"/>
    <property type="match status" value="1"/>
</dbReference>
<organism evidence="3 4">
    <name type="scientific">Cichlidogyrus casuarinus</name>
    <dbReference type="NCBI Taxonomy" id="1844966"/>
    <lineage>
        <taxon>Eukaryota</taxon>
        <taxon>Metazoa</taxon>
        <taxon>Spiralia</taxon>
        <taxon>Lophotrochozoa</taxon>
        <taxon>Platyhelminthes</taxon>
        <taxon>Monogenea</taxon>
        <taxon>Monopisthocotylea</taxon>
        <taxon>Dactylogyridea</taxon>
        <taxon>Ancyrocephalidae</taxon>
        <taxon>Cichlidogyrus</taxon>
    </lineage>
</organism>
<sequence length="81" mass="9516">MSEQEKEKTVQVILDKVMAELDRDNSGLVNLKEVMDFMEREKLEVSQRAAEQFIKIFDDNHDQMLSKEELRDFVIAILADK</sequence>
<comment type="caution">
    <text evidence="3">The sequence shown here is derived from an EMBL/GenBank/DDBJ whole genome shotgun (WGS) entry which is preliminary data.</text>
</comment>
<dbReference type="SMART" id="SM00054">
    <property type="entry name" value="EFh"/>
    <property type="match status" value="2"/>
</dbReference>
<dbReference type="Gene3D" id="1.10.238.10">
    <property type="entry name" value="EF-hand"/>
    <property type="match status" value="1"/>
</dbReference>
<dbReference type="InterPro" id="IPR018247">
    <property type="entry name" value="EF_Hand_1_Ca_BS"/>
</dbReference>
<evidence type="ECO:0000259" key="2">
    <source>
        <dbReference type="PROSITE" id="PS50222"/>
    </source>
</evidence>
<evidence type="ECO:0000313" key="3">
    <source>
        <dbReference type="EMBL" id="KAL3309404.1"/>
    </source>
</evidence>
<dbReference type="InterPro" id="IPR011992">
    <property type="entry name" value="EF-hand-dom_pair"/>
</dbReference>